<keyword evidence="4 9" id="KW-1003">Cell membrane</keyword>
<keyword evidence="6 9" id="KW-0812">Transmembrane</keyword>
<feature type="domain" description="AprE-like long alpha-helical hairpin" evidence="11">
    <location>
        <begin position="90"/>
        <end position="274"/>
    </location>
</feature>
<dbReference type="Gene3D" id="2.40.30.170">
    <property type="match status" value="1"/>
</dbReference>
<sequence length="429" mass="46670">MFAREDRPPLFASASVYIIGALFVAFTAWASFAEVDEIARGDGKVIPASKTQIIQASEAGIVQEIAVKIGQTVKKNDLIIRLDNTGNTSSLGEEQAKARALQARIARLKFEQGGNVEGAFPCPADIQEAAPEICDNEQKLLVARRENFEVKLSVLKSRLDQREKELDEATANSDRLSKSLAVSDQETALVESMVKKGLMAKTEQIRVEREQTDLHGQLNLAGETIKKTKAAITEAQLQVDELGLQLQQEALSDLTQALADLSVVDETIRGATDKVARTDIRSPVDGIVNTLDVNTLGAFVQPGAVVAGIVPTSETLLVEARVSPRDVAFIQPDQDALIKVTAYDFSIFGGIEGKVSNITADSLVDQKTGEPYYQVRVATEKSTLQRNGKSYSIIPGMICSVDIKTGRKTILNYLLKPINKARQEAMSER</sequence>
<dbReference type="PRINTS" id="PR01490">
    <property type="entry name" value="RTXTOXIND"/>
</dbReference>
<feature type="coiled-coil region" evidence="10">
    <location>
        <begin position="145"/>
        <end position="179"/>
    </location>
</feature>
<protein>
    <recommendedName>
        <fullName evidence="9">Membrane fusion protein (MFP) family protein</fullName>
    </recommendedName>
</protein>
<evidence type="ECO:0000313" key="14">
    <source>
        <dbReference type="Proteomes" id="UP000053176"/>
    </source>
</evidence>
<accession>A0A101KUQ3</accession>
<dbReference type="InterPro" id="IPR058781">
    <property type="entry name" value="HH_AprE-like"/>
</dbReference>
<dbReference type="InterPro" id="IPR010129">
    <property type="entry name" value="T1SS_HlyD"/>
</dbReference>
<name>A0A101KUQ3_RHILI</name>
<evidence type="ECO:0000259" key="12">
    <source>
        <dbReference type="Pfam" id="PF26002"/>
    </source>
</evidence>
<comment type="subcellular location">
    <subcellularLocation>
        <location evidence="1 9">Cell inner membrane</location>
        <topology evidence="1 9">Single-pass membrane protein</topology>
    </subcellularLocation>
</comment>
<keyword evidence="8 9" id="KW-0472">Membrane</keyword>
<dbReference type="Pfam" id="PF26002">
    <property type="entry name" value="Beta-barrel_AprE"/>
    <property type="match status" value="1"/>
</dbReference>
<evidence type="ECO:0000256" key="4">
    <source>
        <dbReference type="ARBA" id="ARBA00022475"/>
    </source>
</evidence>
<evidence type="ECO:0000256" key="1">
    <source>
        <dbReference type="ARBA" id="ARBA00004377"/>
    </source>
</evidence>
<evidence type="ECO:0000256" key="10">
    <source>
        <dbReference type="SAM" id="Coils"/>
    </source>
</evidence>
<dbReference type="Proteomes" id="UP000053176">
    <property type="component" value="Unassembled WGS sequence"/>
</dbReference>
<evidence type="ECO:0000256" key="5">
    <source>
        <dbReference type="ARBA" id="ARBA00022519"/>
    </source>
</evidence>
<dbReference type="PANTHER" id="PTHR30386">
    <property type="entry name" value="MEMBRANE FUSION SUBUNIT OF EMRAB-TOLC MULTIDRUG EFFLUX PUMP"/>
    <property type="match status" value="1"/>
</dbReference>
<dbReference type="InterPro" id="IPR058982">
    <property type="entry name" value="Beta-barrel_AprE"/>
</dbReference>
<keyword evidence="7 9" id="KW-1133">Transmembrane helix</keyword>
<evidence type="ECO:0000256" key="3">
    <source>
        <dbReference type="ARBA" id="ARBA00022448"/>
    </source>
</evidence>
<keyword evidence="10" id="KW-0175">Coiled coil</keyword>
<evidence type="ECO:0000313" key="13">
    <source>
        <dbReference type="EMBL" id="KUM27354.1"/>
    </source>
</evidence>
<comment type="similarity">
    <text evidence="2 9">Belongs to the membrane fusion protein (MFP) (TC 8.A.1) family.</text>
</comment>
<dbReference type="GO" id="GO:0005886">
    <property type="term" value="C:plasma membrane"/>
    <property type="evidence" value="ECO:0007669"/>
    <property type="project" value="UniProtKB-SubCell"/>
</dbReference>
<dbReference type="Gene3D" id="2.40.50.100">
    <property type="match status" value="1"/>
</dbReference>
<keyword evidence="3 9" id="KW-0813">Transport</keyword>
<gene>
    <name evidence="13" type="ORF">AU467_03010</name>
</gene>
<organism evidence="13 14">
    <name type="scientific">Rhizobium loti</name>
    <name type="common">Mesorhizobium loti</name>
    <dbReference type="NCBI Taxonomy" id="381"/>
    <lineage>
        <taxon>Bacteria</taxon>
        <taxon>Pseudomonadati</taxon>
        <taxon>Pseudomonadota</taxon>
        <taxon>Alphaproteobacteria</taxon>
        <taxon>Hyphomicrobiales</taxon>
        <taxon>Phyllobacteriaceae</taxon>
        <taxon>Mesorhizobium</taxon>
    </lineage>
</organism>
<dbReference type="EMBL" id="LPWA01000098">
    <property type="protein sequence ID" value="KUM27354.1"/>
    <property type="molecule type" value="Genomic_DNA"/>
</dbReference>
<dbReference type="NCBIfam" id="TIGR01843">
    <property type="entry name" value="type_I_hlyD"/>
    <property type="match status" value="1"/>
</dbReference>
<keyword evidence="5 9" id="KW-0997">Cell inner membrane</keyword>
<dbReference type="Pfam" id="PF25994">
    <property type="entry name" value="HH_AprE"/>
    <property type="match status" value="1"/>
</dbReference>
<dbReference type="PANTHER" id="PTHR30386:SF26">
    <property type="entry name" value="TRANSPORT PROTEIN COMB"/>
    <property type="match status" value="1"/>
</dbReference>
<feature type="domain" description="AprE-like beta-barrel" evidence="12">
    <location>
        <begin position="316"/>
        <end position="406"/>
    </location>
</feature>
<evidence type="ECO:0000256" key="7">
    <source>
        <dbReference type="ARBA" id="ARBA00022989"/>
    </source>
</evidence>
<dbReference type="AlphaFoldDB" id="A0A101KUQ3"/>
<comment type="caution">
    <text evidence="13">The sequence shown here is derived from an EMBL/GenBank/DDBJ whole genome shotgun (WGS) entry which is preliminary data.</text>
</comment>
<evidence type="ECO:0000256" key="6">
    <source>
        <dbReference type="ARBA" id="ARBA00022692"/>
    </source>
</evidence>
<reference evidence="13 14" key="1">
    <citation type="submission" date="2015-12" db="EMBL/GenBank/DDBJ databases">
        <title>Draft genome sequence of Mesorhizobium sp. UFLA 01-765, a multitolerant efficient symbiont and plant-growth promoting strain isolated from Zn-mining soil using Leucaena leucocephala as a trap plant.</title>
        <authorList>
            <person name="Rangel W.M."/>
            <person name="Thijs S."/>
            <person name="Longatti S.M."/>
            <person name="Moreira F.M."/>
            <person name="Weyens N."/>
            <person name="Vangronsveld J."/>
            <person name="Van Hamme J.D."/>
            <person name="Bottos E.M."/>
            <person name="Rineau F."/>
        </authorList>
    </citation>
    <scope>NUCLEOTIDE SEQUENCE [LARGE SCALE GENOMIC DNA]</scope>
    <source>
        <strain evidence="13 14">UFLA 01-765</strain>
    </source>
</reference>
<dbReference type="InterPro" id="IPR050739">
    <property type="entry name" value="MFP"/>
</dbReference>
<evidence type="ECO:0000256" key="2">
    <source>
        <dbReference type="ARBA" id="ARBA00009477"/>
    </source>
</evidence>
<evidence type="ECO:0000256" key="9">
    <source>
        <dbReference type="RuleBase" id="RU365093"/>
    </source>
</evidence>
<proteinExistence type="inferred from homology"/>
<feature type="transmembrane region" description="Helical" evidence="9">
    <location>
        <begin position="12"/>
        <end position="32"/>
    </location>
</feature>
<dbReference type="InterPro" id="IPR006144">
    <property type="entry name" value="Secretion_HlyD_CS"/>
</dbReference>
<dbReference type="OrthoDB" id="9810980at2"/>
<evidence type="ECO:0000259" key="11">
    <source>
        <dbReference type="Pfam" id="PF25994"/>
    </source>
</evidence>
<evidence type="ECO:0000256" key="8">
    <source>
        <dbReference type="ARBA" id="ARBA00023136"/>
    </source>
</evidence>
<dbReference type="GO" id="GO:0009306">
    <property type="term" value="P:protein secretion"/>
    <property type="evidence" value="ECO:0007669"/>
    <property type="project" value="InterPro"/>
</dbReference>
<dbReference type="PROSITE" id="PS00543">
    <property type="entry name" value="HLYD_FAMILY"/>
    <property type="match status" value="1"/>
</dbReference>